<dbReference type="PANTHER" id="PTHR33745:SF3">
    <property type="entry name" value="RSBT CO-ANTAGONIST PROTEIN RSBRC"/>
    <property type="match status" value="1"/>
</dbReference>
<accession>A9EQJ6</accession>
<dbReference type="SMART" id="SM00448">
    <property type="entry name" value="REC"/>
    <property type="match status" value="1"/>
</dbReference>
<feature type="modified residue" description="4-aspartylphosphate" evidence="2">
    <location>
        <position position="67"/>
    </location>
</feature>
<evidence type="ECO:0000259" key="4">
    <source>
        <dbReference type="PROSITE" id="PS50110"/>
    </source>
</evidence>
<dbReference type="eggNOG" id="COG3437">
    <property type="taxonomic scope" value="Bacteria"/>
</dbReference>
<name>A9EQJ6_SORC5</name>
<dbReference type="PROSITE" id="PS50801">
    <property type="entry name" value="STAS"/>
    <property type="match status" value="1"/>
</dbReference>
<dbReference type="eggNOG" id="COG1366">
    <property type="taxonomic scope" value="Bacteria"/>
</dbReference>
<evidence type="ECO:0000313" key="7">
    <source>
        <dbReference type="Proteomes" id="UP000002139"/>
    </source>
</evidence>
<dbReference type="STRING" id="448385.sce3988"/>
<evidence type="ECO:0000256" key="3">
    <source>
        <dbReference type="SAM" id="Coils"/>
    </source>
</evidence>
<evidence type="ECO:0000259" key="5">
    <source>
        <dbReference type="PROSITE" id="PS50801"/>
    </source>
</evidence>
<dbReference type="SUPFAM" id="SSF52091">
    <property type="entry name" value="SpoIIaa-like"/>
    <property type="match status" value="1"/>
</dbReference>
<sequence>MLSRQRPMQEQETPLSGLVLIVDDSADNLTVLSHALMSDGMEVAVARDGEEAIELVSRAQPDLILLDALMPGLSGFETCRRLKADPATQGIPVIFMTALAEARFRLQGFRVGAVDYVTKPFEKTELLARVHTQISLRRATRALEERNTRLSEEIRERAKAEEALAQAVQMLRDTNERLSQQLMQSERAETARAALQEQIIAAQRERLLELSAPLIPMIDGVLVMPLIGTVDVERAGQAVETALRGASERRADYLIIDITGVKAVDETVARMLVQAAMGLSLLGTQTVVTGIRAEVAQTFVALDLHLDQLVTKATLQSGVEHALRTRERRQRKPER</sequence>
<dbReference type="InterPro" id="IPR002645">
    <property type="entry name" value="STAS_dom"/>
</dbReference>
<dbReference type="InterPro" id="IPR051932">
    <property type="entry name" value="Bact_StressResp_Reg"/>
</dbReference>
<feature type="coiled-coil region" evidence="3">
    <location>
        <begin position="136"/>
        <end position="205"/>
    </location>
</feature>
<feature type="domain" description="STAS" evidence="5">
    <location>
        <begin position="211"/>
        <end position="326"/>
    </location>
</feature>
<dbReference type="PANTHER" id="PTHR33745">
    <property type="entry name" value="RSBT ANTAGONIST PROTEIN RSBS-RELATED"/>
    <property type="match status" value="1"/>
</dbReference>
<dbReference type="Gene3D" id="3.30.750.24">
    <property type="entry name" value="STAS domain"/>
    <property type="match status" value="1"/>
</dbReference>
<dbReference type="InterPro" id="IPR036513">
    <property type="entry name" value="STAS_dom_sf"/>
</dbReference>
<dbReference type="InterPro" id="IPR001789">
    <property type="entry name" value="Sig_transdc_resp-reg_receiver"/>
</dbReference>
<evidence type="ECO:0000256" key="2">
    <source>
        <dbReference type="PROSITE-ProRule" id="PRU00169"/>
    </source>
</evidence>
<evidence type="ECO:0000256" key="1">
    <source>
        <dbReference type="ARBA" id="ARBA00022553"/>
    </source>
</evidence>
<dbReference type="HOGENOM" id="CLU_000445_114_72_7"/>
<keyword evidence="1 2" id="KW-0597">Phosphoprotein</keyword>
<dbReference type="AlphaFoldDB" id="A9EQJ6"/>
<dbReference type="PROSITE" id="PS50110">
    <property type="entry name" value="RESPONSE_REGULATORY"/>
    <property type="match status" value="1"/>
</dbReference>
<dbReference type="InterPro" id="IPR011006">
    <property type="entry name" value="CheY-like_superfamily"/>
</dbReference>
<gene>
    <name evidence="6" type="ordered locus">sce3988</name>
</gene>
<dbReference type="CDD" id="cd07041">
    <property type="entry name" value="STAS_RsbR_RsbS_like"/>
    <property type="match status" value="1"/>
</dbReference>
<keyword evidence="3" id="KW-0175">Coiled coil</keyword>
<reference evidence="6 7" key="1">
    <citation type="journal article" date="2007" name="Nat. Biotechnol.">
        <title>Complete genome sequence of the myxobacterium Sorangium cellulosum.</title>
        <authorList>
            <person name="Schneiker S."/>
            <person name="Perlova O."/>
            <person name="Kaiser O."/>
            <person name="Gerth K."/>
            <person name="Alici A."/>
            <person name="Altmeyer M.O."/>
            <person name="Bartels D."/>
            <person name="Bekel T."/>
            <person name="Beyer S."/>
            <person name="Bode E."/>
            <person name="Bode H.B."/>
            <person name="Bolten C.J."/>
            <person name="Choudhuri J.V."/>
            <person name="Doss S."/>
            <person name="Elnakady Y.A."/>
            <person name="Frank B."/>
            <person name="Gaigalat L."/>
            <person name="Goesmann A."/>
            <person name="Groeger C."/>
            <person name="Gross F."/>
            <person name="Jelsbak L."/>
            <person name="Jelsbak L."/>
            <person name="Kalinowski J."/>
            <person name="Kegler C."/>
            <person name="Knauber T."/>
            <person name="Konietzny S."/>
            <person name="Kopp M."/>
            <person name="Krause L."/>
            <person name="Krug D."/>
            <person name="Linke B."/>
            <person name="Mahmud T."/>
            <person name="Martinez-Arias R."/>
            <person name="McHardy A.C."/>
            <person name="Merai M."/>
            <person name="Meyer F."/>
            <person name="Mormann S."/>
            <person name="Munoz-Dorado J."/>
            <person name="Perez J."/>
            <person name="Pradella S."/>
            <person name="Rachid S."/>
            <person name="Raddatz G."/>
            <person name="Rosenau F."/>
            <person name="Rueckert C."/>
            <person name="Sasse F."/>
            <person name="Scharfe M."/>
            <person name="Schuster S.C."/>
            <person name="Suen G."/>
            <person name="Treuner-Lange A."/>
            <person name="Velicer G.J."/>
            <person name="Vorholter F.-J."/>
            <person name="Weissman K.J."/>
            <person name="Welch R.D."/>
            <person name="Wenzel S.C."/>
            <person name="Whitworth D.E."/>
            <person name="Wilhelm S."/>
            <person name="Wittmann C."/>
            <person name="Bloecker H."/>
            <person name="Puehler A."/>
            <person name="Mueller R."/>
        </authorList>
    </citation>
    <scope>NUCLEOTIDE SEQUENCE [LARGE SCALE GENOMIC DNA]</scope>
    <source>
        <strain evidence="7">So ce56</strain>
    </source>
</reference>
<feature type="domain" description="Response regulatory" evidence="4">
    <location>
        <begin position="18"/>
        <end position="134"/>
    </location>
</feature>
<evidence type="ECO:0000313" key="6">
    <source>
        <dbReference type="EMBL" id="CAN94148.1"/>
    </source>
</evidence>
<dbReference type="GO" id="GO:0000160">
    <property type="term" value="P:phosphorelay signal transduction system"/>
    <property type="evidence" value="ECO:0007669"/>
    <property type="project" value="InterPro"/>
</dbReference>
<keyword evidence="7" id="KW-1185">Reference proteome</keyword>
<protein>
    <submittedName>
        <fullName evidence="6">Sorangium cellulosum 'So ce 56' complete genome</fullName>
    </submittedName>
</protein>
<dbReference type="Pfam" id="PF00072">
    <property type="entry name" value="Response_reg"/>
    <property type="match status" value="1"/>
</dbReference>
<dbReference type="CDD" id="cd19920">
    <property type="entry name" value="REC_PA4781-like"/>
    <property type="match status" value="1"/>
</dbReference>
<dbReference type="Gene3D" id="3.40.50.2300">
    <property type="match status" value="1"/>
</dbReference>
<dbReference type="Pfam" id="PF01740">
    <property type="entry name" value="STAS"/>
    <property type="match status" value="1"/>
</dbReference>
<dbReference type="EMBL" id="AM746676">
    <property type="protein sequence ID" value="CAN94148.1"/>
    <property type="molecule type" value="Genomic_DNA"/>
</dbReference>
<dbReference type="Proteomes" id="UP000002139">
    <property type="component" value="Chromosome"/>
</dbReference>
<organism evidence="6 7">
    <name type="scientific">Sorangium cellulosum (strain So ce56)</name>
    <name type="common">Polyangium cellulosum (strain So ce56)</name>
    <dbReference type="NCBI Taxonomy" id="448385"/>
    <lineage>
        <taxon>Bacteria</taxon>
        <taxon>Pseudomonadati</taxon>
        <taxon>Myxococcota</taxon>
        <taxon>Polyangia</taxon>
        <taxon>Polyangiales</taxon>
        <taxon>Polyangiaceae</taxon>
        <taxon>Sorangium</taxon>
    </lineage>
</organism>
<dbReference type="SUPFAM" id="SSF52172">
    <property type="entry name" value="CheY-like"/>
    <property type="match status" value="1"/>
</dbReference>
<proteinExistence type="predicted"/>
<dbReference type="KEGG" id="scl:sce3988"/>